<keyword evidence="3" id="KW-1185">Reference proteome</keyword>
<proteinExistence type="predicted"/>
<feature type="compositionally biased region" description="Basic and acidic residues" evidence="1">
    <location>
        <begin position="150"/>
        <end position="159"/>
    </location>
</feature>
<evidence type="ECO:0000313" key="2">
    <source>
        <dbReference type="EMBL" id="CAJ0606285.1"/>
    </source>
</evidence>
<dbReference type="SUPFAM" id="SSF49354">
    <property type="entry name" value="PapD-like"/>
    <property type="match status" value="1"/>
</dbReference>
<evidence type="ECO:0000313" key="3">
    <source>
        <dbReference type="Proteomes" id="UP001176961"/>
    </source>
</evidence>
<dbReference type="Proteomes" id="UP001176961">
    <property type="component" value="Unassembled WGS sequence"/>
</dbReference>
<dbReference type="InterPro" id="IPR008962">
    <property type="entry name" value="PapD-like_sf"/>
</dbReference>
<dbReference type="EMBL" id="CATQJL010000316">
    <property type="protein sequence ID" value="CAJ0606285.1"/>
    <property type="molecule type" value="Genomic_DNA"/>
</dbReference>
<sequence>MSPVYGLLEPRKETDVRLTFKGTREGSTLENERFTIVIALAPNSEHRNARKLWHLHKSKDPNDREVLKKKVPIIFSAEQSTSKGQDETLITAPPIIEDPEDDFIRAPKARIRRMSRGSVDDDVAYTQRSNIGAPGPMKAVKTNVGEEVDEKSVSGEESRSLTLSRSSTRRERHKAKQPNAKETRRSCSVVQKSEAHNILDGLFYFLNSFA</sequence>
<reference evidence="2" key="1">
    <citation type="submission" date="2023-07" db="EMBL/GenBank/DDBJ databases">
        <authorList>
            <consortium name="CYATHOMIX"/>
        </authorList>
    </citation>
    <scope>NUCLEOTIDE SEQUENCE</scope>
    <source>
        <strain evidence="2">N/A</strain>
    </source>
</reference>
<protein>
    <submittedName>
        <fullName evidence="2">Uncharacterized protein</fullName>
    </submittedName>
</protein>
<gene>
    <name evidence="2" type="ORF">CYNAS_LOCUS18268</name>
</gene>
<evidence type="ECO:0000256" key="1">
    <source>
        <dbReference type="SAM" id="MobiDB-lite"/>
    </source>
</evidence>
<name>A0AA36H9M1_CYLNA</name>
<feature type="region of interest" description="Disordered" evidence="1">
    <location>
        <begin position="128"/>
        <end position="186"/>
    </location>
</feature>
<accession>A0AA36H9M1</accession>
<comment type="caution">
    <text evidence="2">The sequence shown here is derived from an EMBL/GenBank/DDBJ whole genome shotgun (WGS) entry which is preliminary data.</text>
</comment>
<organism evidence="2 3">
    <name type="scientific">Cylicocyclus nassatus</name>
    <name type="common">Nematode worm</name>
    <dbReference type="NCBI Taxonomy" id="53992"/>
    <lineage>
        <taxon>Eukaryota</taxon>
        <taxon>Metazoa</taxon>
        <taxon>Ecdysozoa</taxon>
        <taxon>Nematoda</taxon>
        <taxon>Chromadorea</taxon>
        <taxon>Rhabditida</taxon>
        <taxon>Rhabditina</taxon>
        <taxon>Rhabditomorpha</taxon>
        <taxon>Strongyloidea</taxon>
        <taxon>Strongylidae</taxon>
        <taxon>Cylicocyclus</taxon>
    </lineage>
</organism>
<dbReference type="AlphaFoldDB" id="A0AA36H9M1"/>